<evidence type="ECO:0000259" key="2">
    <source>
        <dbReference type="Pfam" id="PF11331"/>
    </source>
</evidence>
<keyword evidence="5" id="KW-1185">Reference proteome</keyword>
<dbReference type="OrthoDB" id="2020426at2759"/>
<feature type="region of interest" description="Disordered" evidence="1">
    <location>
        <begin position="205"/>
        <end position="224"/>
    </location>
</feature>
<dbReference type="Pfam" id="PF11331">
    <property type="entry name" value="Zn_ribbon_12"/>
    <property type="match status" value="1"/>
</dbReference>
<comment type="caution">
    <text evidence="4">The sequence shown here is derived from an EMBL/GenBank/DDBJ whole genome shotgun (WGS) entry which is preliminary data.</text>
</comment>
<dbReference type="InterPro" id="IPR055126">
    <property type="entry name" value="EDR4-like_N"/>
</dbReference>
<evidence type="ECO:0000313" key="5">
    <source>
        <dbReference type="Proteomes" id="UP001151287"/>
    </source>
</evidence>
<accession>A0A9Q0CC72</accession>
<protein>
    <recommendedName>
        <fullName evidence="6">Zinc-ribbon domain-containing protein</fullName>
    </recommendedName>
</protein>
<dbReference type="EMBL" id="JAMQYH010000004">
    <property type="protein sequence ID" value="KAJ1690889.1"/>
    <property type="molecule type" value="Genomic_DNA"/>
</dbReference>
<feature type="domain" description="Enhanced disease resistance 4-like N-terminal" evidence="3">
    <location>
        <begin position="9"/>
        <end position="41"/>
    </location>
</feature>
<dbReference type="InterPro" id="IPR021480">
    <property type="entry name" value="Zinc_ribbon_12"/>
</dbReference>
<dbReference type="PANTHER" id="PTHR31105">
    <property type="entry name" value="EXTRA-LARGE G-PROTEIN-LIKE"/>
    <property type="match status" value="1"/>
</dbReference>
<dbReference type="InterPro" id="IPR040244">
    <property type="entry name" value="EDR4-like"/>
</dbReference>
<dbReference type="Proteomes" id="UP001151287">
    <property type="component" value="Unassembled WGS sequence"/>
</dbReference>
<organism evidence="4 5">
    <name type="scientific">Rhynchospora breviuscula</name>
    <dbReference type="NCBI Taxonomy" id="2022672"/>
    <lineage>
        <taxon>Eukaryota</taxon>
        <taxon>Viridiplantae</taxon>
        <taxon>Streptophyta</taxon>
        <taxon>Embryophyta</taxon>
        <taxon>Tracheophyta</taxon>
        <taxon>Spermatophyta</taxon>
        <taxon>Magnoliopsida</taxon>
        <taxon>Liliopsida</taxon>
        <taxon>Poales</taxon>
        <taxon>Cyperaceae</taxon>
        <taxon>Cyperoideae</taxon>
        <taxon>Rhynchosporeae</taxon>
        <taxon>Rhynchospora</taxon>
    </lineage>
</organism>
<name>A0A9Q0CC72_9POAL</name>
<feature type="region of interest" description="Disordered" evidence="1">
    <location>
        <begin position="68"/>
        <end position="138"/>
    </location>
</feature>
<evidence type="ECO:0000259" key="3">
    <source>
        <dbReference type="Pfam" id="PF22910"/>
    </source>
</evidence>
<proteinExistence type="predicted"/>
<reference evidence="4" key="1">
    <citation type="journal article" date="2022" name="Cell">
        <title>Repeat-based holocentromeres influence genome architecture and karyotype evolution.</title>
        <authorList>
            <person name="Hofstatter P.G."/>
            <person name="Thangavel G."/>
            <person name="Lux T."/>
            <person name="Neumann P."/>
            <person name="Vondrak T."/>
            <person name="Novak P."/>
            <person name="Zhang M."/>
            <person name="Costa L."/>
            <person name="Castellani M."/>
            <person name="Scott A."/>
            <person name="Toegelov H."/>
            <person name="Fuchs J."/>
            <person name="Mata-Sucre Y."/>
            <person name="Dias Y."/>
            <person name="Vanzela A.L.L."/>
            <person name="Huettel B."/>
            <person name="Almeida C.C.S."/>
            <person name="Simkova H."/>
            <person name="Souza G."/>
            <person name="Pedrosa-Harand A."/>
            <person name="Macas J."/>
            <person name="Mayer K.F.X."/>
            <person name="Houben A."/>
            <person name="Marques A."/>
        </authorList>
    </citation>
    <scope>NUCLEOTIDE SEQUENCE</scope>
    <source>
        <strain evidence="4">RhyBre1mFocal</strain>
    </source>
</reference>
<feature type="region of interest" description="Disordered" evidence="1">
    <location>
        <begin position="515"/>
        <end position="537"/>
    </location>
</feature>
<gene>
    <name evidence="4" type="ORF">LUZ63_015044</name>
</gene>
<feature type="compositionally biased region" description="Basic and acidic residues" evidence="1">
    <location>
        <begin position="87"/>
        <end position="105"/>
    </location>
</feature>
<sequence length="715" mass="79316">MEEGEVGAQIRVVRCPKCEKLLPELPNFSVYLCGGCGATLQVKKLNQAPGSSPEKTNGGNVKYLEVVEEPDSDKKKSSPLRPSALAETDKPIRRLEPTSRKEVQRHASPSTANEPTMNPSSSKTDLNLRENGSELNQTKYRRVPKTVNTGSAQSNFKQELPDIGLYDQKPNASIEGLEQDRAVLLRMLEEIRDQVKRSCEIVGKQNPATPSTARVVEPSRPRSGYSAGVPSYYPHGYGWRNQNPEYFYPQFEPDPLVSYHHEGFYHQPACACLHCYREVPVPVQGAPPTLFNNHRAVPALPYHVYHQHGYGNARSSENSPNLRENRMRRIKHRRCRPCQPVAGASPFVICYNCYELLQVPRRSPIADKKKAQVKLRCGSCSHAMILTVDGNEIVVSSGHENENSNDDVSDYAHGEKGFPVLKYSFSSKHDENASGSDRMLRGHSSTSSQDMESETEAVSRVPSLPLHEHLNNSYTEKGNMSARSEQEKAVLFAENFKQNSVKDVPVVPLPTEMDFSPDEYPHQGLSQDSDAGHEEERPVGTVGIHGVKVGGGDSFFTNLFKKGLKGGHGNGRSKVSINGFAISDRTVKKAEKQAGPISPGDYWYDYRAGFWGVMGHHCLGMIPPYIDEFNYPLPKNCAGGNTGVVINGRELHRKDLELLVSRGLPSTPGMSYRIEVSGKVWDESTGEELYSLGKLAPTVEKMRKGFGMRIPRVAL</sequence>
<dbReference type="AlphaFoldDB" id="A0A9Q0CC72"/>
<feature type="compositionally biased region" description="Polar residues" evidence="1">
    <location>
        <begin position="107"/>
        <end position="125"/>
    </location>
</feature>
<evidence type="ECO:0000313" key="4">
    <source>
        <dbReference type="EMBL" id="KAJ1690889.1"/>
    </source>
</evidence>
<evidence type="ECO:0008006" key="6">
    <source>
        <dbReference type="Google" id="ProtNLM"/>
    </source>
</evidence>
<feature type="domain" description="Probable zinc-ribbon" evidence="2">
    <location>
        <begin position="342"/>
        <end position="387"/>
    </location>
</feature>
<dbReference type="PANTHER" id="PTHR31105:SF42">
    <property type="entry name" value="OS02G0258300 PROTEIN"/>
    <property type="match status" value="1"/>
</dbReference>
<evidence type="ECO:0000256" key="1">
    <source>
        <dbReference type="SAM" id="MobiDB-lite"/>
    </source>
</evidence>
<feature type="region of interest" description="Disordered" evidence="1">
    <location>
        <begin position="429"/>
        <end position="471"/>
    </location>
</feature>
<dbReference type="Pfam" id="PF22910">
    <property type="entry name" value="EDR4-like_1st"/>
    <property type="match status" value="1"/>
</dbReference>
<dbReference type="GO" id="GO:1900150">
    <property type="term" value="P:regulation of defense response to fungus"/>
    <property type="evidence" value="ECO:0007669"/>
    <property type="project" value="InterPro"/>
</dbReference>